<evidence type="ECO:0000256" key="1">
    <source>
        <dbReference type="SAM" id="Phobius"/>
    </source>
</evidence>
<protein>
    <recommendedName>
        <fullName evidence="4">Transmembrane protein</fullName>
    </recommendedName>
</protein>
<name>A0A219B2Z6_9SPHN</name>
<accession>A0A219B2Z6</accession>
<proteinExistence type="predicted"/>
<organism evidence="2 3">
    <name type="scientific">Pacificimonas flava</name>
    <dbReference type="NCBI Taxonomy" id="1234595"/>
    <lineage>
        <taxon>Bacteria</taxon>
        <taxon>Pseudomonadati</taxon>
        <taxon>Pseudomonadota</taxon>
        <taxon>Alphaproteobacteria</taxon>
        <taxon>Sphingomonadales</taxon>
        <taxon>Sphingosinicellaceae</taxon>
        <taxon>Pacificimonas</taxon>
    </lineage>
</organism>
<evidence type="ECO:0008006" key="4">
    <source>
        <dbReference type="Google" id="ProtNLM"/>
    </source>
</evidence>
<comment type="caution">
    <text evidence="2">The sequence shown here is derived from an EMBL/GenBank/DDBJ whole genome shotgun (WGS) entry which is preliminary data.</text>
</comment>
<keyword evidence="1" id="KW-0812">Transmembrane</keyword>
<dbReference type="AlphaFoldDB" id="A0A219B2Z6"/>
<dbReference type="Proteomes" id="UP000198462">
    <property type="component" value="Unassembled WGS sequence"/>
</dbReference>
<evidence type="ECO:0000313" key="3">
    <source>
        <dbReference type="Proteomes" id="UP000198462"/>
    </source>
</evidence>
<keyword evidence="3" id="KW-1185">Reference proteome</keyword>
<sequence>MIAAVMAYLFKAEAPAGSWELTHYSYHIRTFWVSLLLAVVGVIGIVLLIGIFLLALLPIWVIIRSIVPLVKAANREPMPNPTTWLF</sequence>
<keyword evidence="1" id="KW-1133">Transmembrane helix</keyword>
<feature type="transmembrane region" description="Helical" evidence="1">
    <location>
        <begin position="31"/>
        <end position="63"/>
    </location>
</feature>
<dbReference type="EMBL" id="NFZT01000001">
    <property type="protein sequence ID" value="OWV32705.1"/>
    <property type="molecule type" value="Genomic_DNA"/>
</dbReference>
<keyword evidence="1" id="KW-0472">Membrane</keyword>
<reference evidence="3" key="1">
    <citation type="submission" date="2017-05" db="EMBL/GenBank/DDBJ databases">
        <authorList>
            <person name="Lin X."/>
        </authorList>
    </citation>
    <scope>NUCLEOTIDE SEQUENCE [LARGE SCALE GENOMIC DNA]</scope>
    <source>
        <strain evidence="3">JLT2012</strain>
    </source>
</reference>
<gene>
    <name evidence="2" type="ORF">B5C34_04070</name>
</gene>
<evidence type="ECO:0000313" key="2">
    <source>
        <dbReference type="EMBL" id="OWV32705.1"/>
    </source>
</evidence>